<dbReference type="InterPro" id="IPR045079">
    <property type="entry name" value="Oxoprolinase-like"/>
</dbReference>
<dbReference type="InterPro" id="IPR008040">
    <property type="entry name" value="Hydant_A_N"/>
</dbReference>
<accession>A0A0P1F6N6</accession>
<dbReference type="GO" id="GO:0017168">
    <property type="term" value="F:5-oxoprolinase (ATP-hydrolyzing) activity"/>
    <property type="evidence" value="ECO:0007669"/>
    <property type="project" value="TreeGrafter"/>
</dbReference>
<evidence type="ECO:0000259" key="1">
    <source>
        <dbReference type="Pfam" id="PF01968"/>
    </source>
</evidence>
<dbReference type="Pfam" id="PF01968">
    <property type="entry name" value="Hydantoinase_A"/>
    <property type="match status" value="2"/>
</dbReference>
<reference evidence="3 4" key="1">
    <citation type="submission" date="2015-09" db="EMBL/GenBank/DDBJ databases">
        <authorList>
            <consortium name="Swine Surveillance"/>
        </authorList>
    </citation>
    <scope>NUCLEOTIDE SEQUENCE [LARGE SCALE GENOMIC DNA]</scope>
    <source>
        <strain evidence="3 4">CECT 4357</strain>
    </source>
</reference>
<dbReference type="Pfam" id="PF05378">
    <property type="entry name" value="Hydant_A_N"/>
    <property type="match status" value="1"/>
</dbReference>
<dbReference type="GO" id="GO:0005829">
    <property type="term" value="C:cytosol"/>
    <property type="evidence" value="ECO:0007669"/>
    <property type="project" value="TreeGrafter"/>
</dbReference>
<feature type="domain" description="Hydantoinase A/oxoprolinase" evidence="1">
    <location>
        <begin position="375"/>
        <end position="453"/>
    </location>
</feature>
<feature type="domain" description="Hydantoinase A/oxoprolinase" evidence="1">
    <location>
        <begin position="198"/>
        <end position="331"/>
    </location>
</feature>
<name>A0A0P1F6N6_THAGE</name>
<dbReference type="Proteomes" id="UP000051587">
    <property type="component" value="Unassembled WGS sequence"/>
</dbReference>
<dbReference type="EC" id="6.4.1.8" evidence="3"/>
<dbReference type="PANTHER" id="PTHR11365">
    <property type="entry name" value="5-OXOPROLINASE RELATED"/>
    <property type="match status" value="1"/>
</dbReference>
<keyword evidence="4" id="KW-1185">Reference proteome</keyword>
<dbReference type="GO" id="GO:0016874">
    <property type="term" value="F:ligase activity"/>
    <property type="evidence" value="ECO:0007669"/>
    <property type="project" value="UniProtKB-KW"/>
</dbReference>
<sequence>MTGHLSIDFGARFADFVAWDEERLSVAKIPNGPNVADVFRKGLAELAIDTALLGDIRMVTTTPLNALLDRRVAKVALLTTEGFGDTLRLGRQNRVALYDPVAKSPAPSFLVSPEDIHEISGRLDAQGTELSSLSEDDLDRAISALKDGGIEAVAICFLFSHMNPIHERRAAEAIRAALPNISISLSHIVDPAPREYDRTVSALVDAWIAATSENDLRRLEAALPDDFTGQFLLGEGRGVLVPAKVFDTRRMVLLTGGPAAAARAGARRSNARTTLAVDIGSQSADIALIQAGDPVTADFTRFAGVELRAPVVDMASVSLGGARRARRDETGIRFDATDTTAPCLDDALAVLGLLPDPSSEGLRRISAFGSSETGQDVSREIVRAAAKVMALELTRYATRRNVDPTRADLLVMGGTGPLLATEIAEQMGLEAVIIPRAPAVSGAIGLAQAPQRYEASRRIDRGLDNLSDDLLVQTCEALDAEISGNSAPVFTLTLAALEQMHPIQLTLTECPATVADLRRKLICVYVERFGISPPGTGHLFEIKIHRDEIVALPPSPFVEDGLRNELGLLETEAGMIYLPASWTMDRSSDAYYLKRVEL</sequence>
<dbReference type="OrthoDB" id="7856177at2"/>
<dbReference type="InterPro" id="IPR043129">
    <property type="entry name" value="ATPase_NBD"/>
</dbReference>
<dbReference type="AlphaFoldDB" id="A0A0P1F6N6"/>
<feature type="domain" description="Hydantoinase/oxoprolinase N-terminal" evidence="2">
    <location>
        <begin position="5"/>
        <end position="176"/>
    </location>
</feature>
<dbReference type="STRING" id="53501.SAMN04488043_11322"/>
<evidence type="ECO:0000313" key="3">
    <source>
        <dbReference type="EMBL" id="CUH63607.1"/>
    </source>
</evidence>
<dbReference type="InterPro" id="IPR002821">
    <property type="entry name" value="Hydantoinase_A"/>
</dbReference>
<evidence type="ECO:0000313" key="4">
    <source>
        <dbReference type="Proteomes" id="UP000051587"/>
    </source>
</evidence>
<dbReference type="GO" id="GO:0006749">
    <property type="term" value="P:glutathione metabolic process"/>
    <property type="evidence" value="ECO:0007669"/>
    <property type="project" value="TreeGrafter"/>
</dbReference>
<protein>
    <submittedName>
        <fullName evidence="3">Acetophenone carboxylase gamma subunit</fullName>
        <ecNumber evidence="3">6.4.1.8</ecNumber>
    </submittedName>
</protein>
<proteinExistence type="predicted"/>
<dbReference type="EMBL" id="CYSA01000008">
    <property type="protein sequence ID" value="CUH63607.1"/>
    <property type="molecule type" value="Genomic_DNA"/>
</dbReference>
<dbReference type="SUPFAM" id="SSF53067">
    <property type="entry name" value="Actin-like ATPase domain"/>
    <property type="match status" value="1"/>
</dbReference>
<dbReference type="PANTHER" id="PTHR11365:SF23">
    <property type="entry name" value="HYPOTHETICAL 5-OXOPROLINASE (EUROFUNG)-RELATED"/>
    <property type="match status" value="1"/>
</dbReference>
<evidence type="ECO:0000259" key="2">
    <source>
        <dbReference type="Pfam" id="PF05378"/>
    </source>
</evidence>
<organism evidence="3 4">
    <name type="scientific">Thalassovita gelatinovora</name>
    <name type="common">Thalassobius gelatinovorus</name>
    <dbReference type="NCBI Taxonomy" id="53501"/>
    <lineage>
        <taxon>Bacteria</taxon>
        <taxon>Pseudomonadati</taxon>
        <taxon>Pseudomonadota</taxon>
        <taxon>Alphaproteobacteria</taxon>
        <taxon>Rhodobacterales</taxon>
        <taxon>Roseobacteraceae</taxon>
        <taxon>Thalassovita</taxon>
    </lineage>
</organism>
<keyword evidence="3" id="KW-0436">Ligase</keyword>
<gene>
    <name evidence="3" type="primary">apc3</name>
    <name evidence="3" type="ORF">TG4357_00781</name>
</gene>
<dbReference type="RefSeq" id="WP_058261570.1">
    <property type="nucleotide sequence ID" value="NZ_CP051181.1"/>
</dbReference>